<evidence type="ECO:0000313" key="1">
    <source>
        <dbReference type="EMBL" id="CAK9160804.1"/>
    </source>
</evidence>
<gene>
    <name evidence="1" type="ORF">ILEXP_LOCUS29590</name>
</gene>
<dbReference type="AlphaFoldDB" id="A0ABC8SUH8"/>
<protein>
    <submittedName>
        <fullName evidence="1">Uncharacterized protein</fullName>
    </submittedName>
</protein>
<name>A0ABC8SUH8_9AQUA</name>
<evidence type="ECO:0000313" key="2">
    <source>
        <dbReference type="Proteomes" id="UP001642360"/>
    </source>
</evidence>
<organism evidence="1 2">
    <name type="scientific">Ilex paraguariensis</name>
    <name type="common">yerba mate</name>
    <dbReference type="NCBI Taxonomy" id="185542"/>
    <lineage>
        <taxon>Eukaryota</taxon>
        <taxon>Viridiplantae</taxon>
        <taxon>Streptophyta</taxon>
        <taxon>Embryophyta</taxon>
        <taxon>Tracheophyta</taxon>
        <taxon>Spermatophyta</taxon>
        <taxon>Magnoliopsida</taxon>
        <taxon>eudicotyledons</taxon>
        <taxon>Gunneridae</taxon>
        <taxon>Pentapetalae</taxon>
        <taxon>asterids</taxon>
        <taxon>campanulids</taxon>
        <taxon>Aquifoliales</taxon>
        <taxon>Aquifoliaceae</taxon>
        <taxon>Ilex</taxon>
    </lineage>
</organism>
<comment type="caution">
    <text evidence="1">The sequence shown here is derived from an EMBL/GenBank/DDBJ whole genome shotgun (WGS) entry which is preliminary data.</text>
</comment>
<dbReference type="Proteomes" id="UP001642360">
    <property type="component" value="Unassembled WGS sequence"/>
</dbReference>
<keyword evidence="2" id="KW-1185">Reference proteome</keyword>
<dbReference type="EMBL" id="CAUOFW020003582">
    <property type="protein sequence ID" value="CAK9160804.1"/>
    <property type="molecule type" value="Genomic_DNA"/>
</dbReference>
<reference evidence="1 2" key="1">
    <citation type="submission" date="2024-02" db="EMBL/GenBank/DDBJ databases">
        <authorList>
            <person name="Vignale AGUSTIN F."/>
            <person name="Sosa J E."/>
            <person name="Modenutti C."/>
        </authorList>
    </citation>
    <scope>NUCLEOTIDE SEQUENCE [LARGE SCALE GENOMIC DNA]</scope>
</reference>
<sequence length="165" mass="18472">MEIRENAGKGVCVGHSGDVAIETEQTEKFVYEDVLARIGVTPLNKLWEVLANLDCCLVNRQFSPSGKDSFYVDHQYSPWNGMNVSMDDDVGLVRRTDPLDKGYLSDKGSFVFENRTKSFLEELGEEEDLDSSALNEMWYISQSFMPAEETLMGTSFGFPVIASST</sequence>
<accession>A0ABC8SUH8</accession>
<proteinExistence type="predicted"/>